<organism evidence="2 3">
    <name type="scientific">Bifidobacterium dolichotidis</name>
    <dbReference type="NCBI Taxonomy" id="2306976"/>
    <lineage>
        <taxon>Bacteria</taxon>
        <taxon>Bacillati</taxon>
        <taxon>Actinomycetota</taxon>
        <taxon>Actinomycetes</taxon>
        <taxon>Bifidobacteriales</taxon>
        <taxon>Bifidobacteriaceae</taxon>
        <taxon>Bifidobacterium</taxon>
    </lineage>
</organism>
<keyword evidence="2" id="KW-0315">Glutamine amidotransferase</keyword>
<dbReference type="PANTHER" id="PTHR42695">
    <property type="entry name" value="GLUTAMINE AMIDOTRANSFERASE YLR126C-RELATED"/>
    <property type="match status" value="1"/>
</dbReference>
<dbReference type="EMBL" id="QXGM01000002">
    <property type="protein sequence ID" value="RSX55096.1"/>
    <property type="molecule type" value="Genomic_DNA"/>
</dbReference>
<dbReference type="InterPro" id="IPR029062">
    <property type="entry name" value="Class_I_gatase-like"/>
</dbReference>
<protein>
    <submittedName>
        <fullName evidence="2">Class I glutamine amidotransferase</fullName>
    </submittedName>
</protein>
<dbReference type="InterPro" id="IPR017926">
    <property type="entry name" value="GATASE"/>
</dbReference>
<dbReference type="GO" id="GO:0005829">
    <property type="term" value="C:cytosol"/>
    <property type="evidence" value="ECO:0007669"/>
    <property type="project" value="TreeGrafter"/>
</dbReference>
<evidence type="ECO:0000313" key="3">
    <source>
        <dbReference type="Proteomes" id="UP000287609"/>
    </source>
</evidence>
<name>A0A430FQK9_9BIFI</name>
<dbReference type="Gene3D" id="3.40.50.880">
    <property type="match status" value="1"/>
</dbReference>
<sequence length="244" mass="26735">MVRMSKPEVLVLQHATWEKPGRILSYLEECELPVQTLSIATQKKPDLPDFDEVAGLVVMGGPMGATDFDKFPGLKAEAKLVRAAISVGKPVLGVCLGHQIIATALGAKLHSGDPQIGIGSIKRVDKHDYFSMWSKNLAVLNWHSDTVSLPQDAQLLARSERTKVEAFRFGSALGMQFHLEVTPQLLEEWLEEPMMVKQLKAARGSKSQLREAYAEANSMIAPLAESVFSGFAARCATYSKALSR</sequence>
<reference evidence="2 3" key="1">
    <citation type="submission" date="2018-09" db="EMBL/GenBank/DDBJ databases">
        <title>Characterization of the phylogenetic diversity of five novel species belonging to the genus Bifidobacterium.</title>
        <authorList>
            <person name="Lugli G.A."/>
            <person name="Duranti S."/>
            <person name="Milani C."/>
        </authorList>
    </citation>
    <scope>NUCLEOTIDE SEQUENCE [LARGE SCALE GENOMIC DNA]</scope>
    <source>
        <strain evidence="2 3">2036B</strain>
    </source>
</reference>
<dbReference type="PANTHER" id="PTHR42695:SF5">
    <property type="entry name" value="GLUTAMINE AMIDOTRANSFERASE YLR126C-RELATED"/>
    <property type="match status" value="1"/>
</dbReference>
<keyword evidence="3" id="KW-1185">Reference proteome</keyword>
<accession>A0A430FQK9</accession>
<dbReference type="CDD" id="cd01741">
    <property type="entry name" value="GATase1_1"/>
    <property type="match status" value="1"/>
</dbReference>
<feature type="domain" description="Glutamine amidotransferase" evidence="1">
    <location>
        <begin position="23"/>
        <end position="185"/>
    </location>
</feature>
<proteinExistence type="predicted"/>
<dbReference type="AlphaFoldDB" id="A0A430FQK9"/>
<dbReference type="Proteomes" id="UP000287609">
    <property type="component" value="Unassembled WGS sequence"/>
</dbReference>
<dbReference type="PROSITE" id="PS51273">
    <property type="entry name" value="GATASE_TYPE_1"/>
    <property type="match status" value="1"/>
</dbReference>
<dbReference type="Pfam" id="PF00117">
    <property type="entry name" value="GATase"/>
    <property type="match status" value="1"/>
</dbReference>
<evidence type="ECO:0000259" key="1">
    <source>
        <dbReference type="Pfam" id="PF00117"/>
    </source>
</evidence>
<keyword evidence="2" id="KW-0808">Transferase</keyword>
<dbReference type="SUPFAM" id="SSF52317">
    <property type="entry name" value="Class I glutamine amidotransferase-like"/>
    <property type="match status" value="1"/>
</dbReference>
<evidence type="ECO:0000313" key="2">
    <source>
        <dbReference type="EMBL" id="RSX55096.1"/>
    </source>
</evidence>
<gene>
    <name evidence="2" type="ORF">D2E26_1150</name>
</gene>
<dbReference type="GO" id="GO:0016740">
    <property type="term" value="F:transferase activity"/>
    <property type="evidence" value="ECO:0007669"/>
    <property type="project" value="UniProtKB-KW"/>
</dbReference>
<dbReference type="InterPro" id="IPR044992">
    <property type="entry name" value="ChyE-like"/>
</dbReference>
<comment type="caution">
    <text evidence="2">The sequence shown here is derived from an EMBL/GenBank/DDBJ whole genome shotgun (WGS) entry which is preliminary data.</text>
</comment>